<sequence length="573" mass="64593">MARWSWLFVVLGMTFVQLSSEQSVKRNKGGVSIRLPQCCPSQHAISTRNATCAYNPDSSFQPPILFKGSMMLASNIVEEVKGITLACENENSGTRLIALSLDGEHGTLILLPDGTVNVMWFPPEGLIYERLQDFCVLQVLDDESDDPPMYWAKACLQDHALQWQADRLACSNASCLRKCCPAGEHLKNKGLCMPDDKTKDWSLAPQFPDLHVVYGLPTCEKILIYDDHSLTETGNLLASEELLSPQHYCIDNNEDTKSDQVYELALVCFEGSADSECQWKYGVLVPVLMGISCACLTATWVIYLLVPRLKSCNTGRCLLSFVSATFFAFLTITINKAGRENFTELQCSLIATLCHASILAMFFWLNVMSFHIYFQLRSPHKGYREGVRVFLVYSLYAWGSAILITLVGVTLDALQADVIRPHFHLPNCWFLDVTSRWVYQYGIILVLILVNMVFFICSVMLLKRNDRYRVESGHNQTISAWVYLKLFIITGVLWITEIVSWKIGNQCNIAVIIIDIINSLQGVYIFLVAVCLRKDLKVFHWGCPQLAVSNEDSVPTHTGEDASELLDAQRRKE</sequence>
<keyword evidence="3 8" id="KW-0812">Transmembrane</keyword>
<feature type="chain" id="PRO_5043866911" description="G-protein coupled receptors family 2 profile 2 domain-containing protein" evidence="9">
    <location>
        <begin position="22"/>
        <end position="573"/>
    </location>
</feature>
<evidence type="ECO:0000256" key="1">
    <source>
        <dbReference type="ARBA" id="ARBA00004141"/>
    </source>
</evidence>
<keyword evidence="5" id="KW-0297">G-protein coupled receptor</keyword>
<dbReference type="CDD" id="cd15039">
    <property type="entry name" value="7tmB3_Methuselah-like"/>
    <property type="match status" value="1"/>
</dbReference>
<keyword evidence="4 8" id="KW-1133">Transmembrane helix</keyword>
<evidence type="ECO:0000256" key="8">
    <source>
        <dbReference type="SAM" id="Phobius"/>
    </source>
</evidence>
<name>A0AAW0W4F4_CHEQU</name>
<dbReference type="InterPro" id="IPR017981">
    <property type="entry name" value="GPCR_2-like_7TM"/>
</dbReference>
<feature type="signal peptide" evidence="9">
    <location>
        <begin position="1"/>
        <end position="21"/>
    </location>
</feature>
<feature type="transmembrane region" description="Helical" evidence="8">
    <location>
        <begin position="509"/>
        <end position="532"/>
    </location>
</feature>
<proteinExistence type="inferred from homology"/>
<comment type="similarity">
    <text evidence="2">Belongs to the G-protein coupled receptor 2 family. Mth subfamily.</text>
</comment>
<gene>
    <name evidence="11" type="ORF">OTU49_011235</name>
</gene>
<dbReference type="InterPro" id="IPR036272">
    <property type="entry name" value="Methuselah_N_sf"/>
</dbReference>
<protein>
    <recommendedName>
        <fullName evidence="10">G-protein coupled receptors family 2 profile 2 domain-containing protein</fullName>
    </recommendedName>
</protein>
<comment type="caution">
    <text evidence="11">The sequence shown here is derived from an EMBL/GenBank/DDBJ whole genome shotgun (WGS) entry which is preliminary data.</text>
</comment>
<dbReference type="GO" id="GO:0004930">
    <property type="term" value="F:G protein-coupled receptor activity"/>
    <property type="evidence" value="ECO:0007669"/>
    <property type="project" value="UniProtKB-KW"/>
</dbReference>
<evidence type="ECO:0000256" key="4">
    <source>
        <dbReference type="ARBA" id="ARBA00022989"/>
    </source>
</evidence>
<dbReference type="InterPro" id="IPR052808">
    <property type="entry name" value="GPCR_Mth-like"/>
</dbReference>
<reference evidence="11 12" key="1">
    <citation type="journal article" date="2024" name="BMC Genomics">
        <title>Genome assembly of redclaw crayfish (Cherax quadricarinatus) provides insights into its immune adaptation and hypoxia tolerance.</title>
        <authorList>
            <person name="Liu Z."/>
            <person name="Zheng J."/>
            <person name="Li H."/>
            <person name="Fang K."/>
            <person name="Wang S."/>
            <person name="He J."/>
            <person name="Zhou D."/>
            <person name="Weng S."/>
            <person name="Chi M."/>
            <person name="Gu Z."/>
            <person name="He J."/>
            <person name="Li F."/>
            <person name="Wang M."/>
        </authorList>
    </citation>
    <scope>NUCLEOTIDE SEQUENCE [LARGE SCALE GENOMIC DNA]</scope>
    <source>
        <strain evidence="11">ZL_2023a</strain>
    </source>
</reference>
<dbReference type="GO" id="GO:0007166">
    <property type="term" value="P:cell surface receptor signaling pathway"/>
    <property type="evidence" value="ECO:0007669"/>
    <property type="project" value="InterPro"/>
</dbReference>
<evidence type="ECO:0000313" key="12">
    <source>
        <dbReference type="Proteomes" id="UP001445076"/>
    </source>
</evidence>
<keyword evidence="12" id="KW-1185">Reference proteome</keyword>
<evidence type="ECO:0000256" key="2">
    <source>
        <dbReference type="ARBA" id="ARBA00008979"/>
    </source>
</evidence>
<evidence type="ECO:0000259" key="10">
    <source>
        <dbReference type="PROSITE" id="PS50261"/>
    </source>
</evidence>
<keyword evidence="5" id="KW-0807">Transducer</keyword>
<keyword evidence="5" id="KW-0675">Receptor</keyword>
<feature type="transmembrane region" description="Helical" evidence="8">
    <location>
        <begin position="386"/>
        <end position="411"/>
    </location>
</feature>
<feature type="transmembrane region" description="Helical" evidence="8">
    <location>
        <begin position="283"/>
        <end position="306"/>
    </location>
</feature>
<dbReference type="AlphaFoldDB" id="A0AAW0W4F4"/>
<organism evidence="11 12">
    <name type="scientific">Cherax quadricarinatus</name>
    <name type="common">Australian red claw crayfish</name>
    <dbReference type="NCBI Taxonomy" id="27406"/>
    <lineage>
        <taxon>Eukaryota</taxon>
        <taxon>Metazoa</taxon>
        <taxon>Ecdysozoa</taxon>
        <taxon>Arthropoda</taxon>
        <taxon>Crustacea</taxon>
        <taxon>Multicrustacea</taxon>
        <taxon>Malacostraca</taxon>
        <taxon>Eumalacostraca</taxon>
        <taxon>Eucarida</taxon>
        <taxon>Decapoda</taxon>
        <taxon>Pleocyemata</taxon>
        <taxon>Astacidea</taxon>
        <taxon>Parastacoidea</taxon>
        <taxon>Parastacidae</taxon>
        <taxon>Cherax</taxon>
    </lineage>
</organism>
<dbReference type="PANTHER" id="PTHR46953">
    <property type="entry name" value="G-PROTEIN COUPLED RECEPTOR MTH-LIKE 1-RELATED"/>
    <property type="match status" value="1"/>
</dbReference>
<evidence type="ECO:0000256" key="7">
    <source>
        <dbReference type="SAM" id="MobiDB-lite"/>
    </source>
</evidence>
<dbReference type="EMBL" id="JARKIK010000086">
    <property type="protein sequence ID" value="KAK8724142.1"/>
    <property type="molecule type" value="Genomic_DNA"/>
</dbReference>
<comment type="subcellular location">
    <subcellularLocation>
        <location evidence="1">Membrane</location>
        <topology evidence="1">Multi-pass membrane protein</topology>
    </subcellularLocation>
</comment>
<dbReference type="GO" id="GO:0016020">
    <property type="term" value="C:membrane"/>
    <property type="evidence" value="ECO:0007669"/>
    <property type="project" value="UniProtKB-SubCell"/>
</dbReference>
<dbReference type="Gene3D" id="1.20.1070.10">
    <property type="entry name" value="Rhodopsin 7-helix transmembrane proteins"/>
    <property type="match status" value="1"/>
</dbReference>
<evidence type="ECO:0000256" key="5">
    <source>
        <dbReference type="ARBA" id="ARBA00023040"/>
    </source>
</evidence>
<feature type="region of interest" description="Disordered" evidence="7">
    <location>
        <begin position="552"/>
        <end position="573"/>
    </location>
</feature>
<dbReference type="Proteomes" id="UP001445076">
    <property type="component" value="Unassembled WGS sequence"/>
</dbReference>
<feature type="domain" description="G-protein coupled receptors family 2 profile 2" evidence="10">
    <location>
        <begin position="281"/>
        <end position="533"/>
    </location>
</feature>
<feature type="transmembrane region" description="Helical" evidence="8">
    <location>
        <begin position="439"/>
        <end position="462"/>
    </location>
</feature>
<feature type="transmembrane region" description="Helical" evidence="8">
    <location>
        <begin position="482"/>
        <end position="503"/>
    </location>
</feature>
<dbReference type="InterPro" id="IPR000832">
    <property type="entry name" value="GPCR_2_secretin-like"/>
</dbReference>
<evidence type="ECO:0000256" key="6">
    <source>
        <dbReference type="ARBA" id="ARBA00023136"/>
    </source>
</evidence>
<accession>A0AAW0W4F4</accession>
<feature type="transmembrane region" description="Helical" evidence="8">
    <location>
        <begin position="318"/>
        <end position="337"/>
    </location>
</feature>
<feature type="transmembrane region" description="Helical" evidence="8">
    <location>
        <begin position="349"/>
        <end position="374"/>
    </location>
</feature>
<dbReference type="Pfam" id="PF00002">
    <property type="entry name" value="7tm_2"/>
    <property type="match status" value="1"/>
</dbReference>
<evidence type="ECO:0000256" key="9">
    <source>
        <dbReference type="SAM" id="SignalP"/>
    </source>
</evidence>
<dbReference type="PANTHER" id="PTHR46953:SF1">
    <property type="entry name" value="G-PROTEIN COUPLED RECEPTOR MTH-LIKE 1-RELATED"/>
    <property type="match status" value="1"/>
</dbReference>
<evidence type="ECO:0000313" key="11">
    <source>
        <dbReference type="EMBL" id="KAK8724142.1"/>
    </source>
</evidence>
<evidence type="ECO:0000256" key="3">
    <source>
        <dbReference type="ARBA" id="ARBA00022692"/>
    </source>
</evidence>
<keyword evidence="9" id="KW-0732">Signal</keyword>
<dbReference type="PROSITE" id="PS50261">
    <property type="entry name" value="G_PROTEIN_RECEP_F2_4"/>
    <property type="match status" value="1"/>
</dbReference>
<dbReference type="SUPFAM" id="SSF63877">
    <property type="entry name" value="Methuselah ectodomain"/>
    <property type="match status" value="1"/>
</dbReference>
<keyword evidence="6 8" id="KW-0472">Membrane</keyword>